<protein>
    <submittedName>
        <fullName evidence="1">Uncharacterized protein</fullName>
    </submittedName>
</protein>
<gene>
    <name evidence="1" type="ORF">CK203_090670</name>
</gene>
<dbReference type="AlphaFoldDB" id="A0A438BW56"/>
<evidence type="ECO:0000313" key="1">
    <source>
        <dbReference type="EMBL" id="RVW15209.1"/>
    </source>
</evidence>
<comment type="caution">
    <text evidence="1">The sequence shown here is derived from an EMBL/GenBank/DDBJ whole genome shotgun (WGS) entry which is preliminary data.</text>
</comment>
<reference evidence="1 2" key="1">
    <citation type="journal article" date="2018" name="PLoS Genet.">
        <title>Population sequencing reveals clonal diversity and ancestral inbreeding in the grapevine cultivar Chardonnay.</title>
        <authorList>
            <person name="Roach M.J."/>
            <person name="Johnson D.L."/>
            <person name="Bohlmann J."/>
            <person name="van Vuuren H.J."/>
            <person name="Jones S.J."/>
            <person name="Pretorius I.S."/>
            <person name="Schmidt S.A."/>
            <person name="Borneman A.R."/>
        </authorList>
    </citation>
    <scope>NUCLEOTIDE SEQUENCE [LARGE SCALE GENOMIC DNA]</scope>
    <source>
        <strain evidence="2">cv. Chardonnay</strain>
        <tissue evidence="1">Leaf</tissue>
    </source>
</reference>
<sequence length="55" mass="6783">MDLPWFVEPTFSHQQYIESFECRFESVYLDSGFRVAKDIREDYLVVERAPYEWKE</sequence>
<accession>A0A438BW56</accession>
<name>A0A438BW56_VITVI</name>
<dbReference type="EMBL" id="QGNW01002604">
    <property type="protein sequence ID" value="RVW15209.1"/>
    <property type="molecule type" value="Genomic_DNA"/>
</dbReference>
<organism evidence="1 2">
    <name type="scientific">Vitis vinifera</name>
    <name type="common">Grape</name>
    <dbReference type="NCBI Taxonomy" id="29760"/>
    <lineage>
        <taxon>Eukaryota</taxon>
        <taxon>Viridiplantae</taxon>
        <taxon>Streptophyta</taxon>
        <taxon>Embryophyta</taxon>
        <taxon>Tracheophyta</taxon>
        <taxon>Spermatophyta</taxon>
        <taxon>Magnoliopsida</taxon>
        <taxon>eudicotyledons</taxon>
        <taxon>Gunneridae</taxon>
        <taxon>Pentapetalae</taxon>
        <taxon>rosids</taxon>
        <taxon>Vitales</taxon>
        <taxon>Vitaceae</taxon>
        <taxon>Viteae</taxon>
        <taxon>Vitis</taxon>
    </lineage>
</organism>
<proteinExistence type="predicted"/>
<dbReference type="Proteomes" id="UP000288805">
    <property type="component" value="Unassembled WGS sequence"/>
</dbReference>
<evidence type="ECO:0000313" key="2">
    <source>
        <dbReference type="Proteomes" id="UP000288805"/>
    </source>
</evidence>